<reference evidence="2" key="1">
    <citation type="submission" date="2018-11" db="EMBL/GenBank/DDBJ databases">
        <authorList>
            <consortium name="Pathogen Informatics"/>
        </authorList>
    </citation>
    <scope>NUCLEOTIDE SEQUENCE</scope>
</reference>
<keyword evidence="1" id="KW-0472">Membrane</keyword>
<keyword evidence="1" id="KW-1133">Transmembrane helix</keyword>
<dbReference type="EMBL" id="CAAALY010036409">
    <property type="protein sequence ID" value="VEL18300.1"/>
    <property type="molecule type" value="Genomic_DNA"/>
</dbReference>
<gene>
    <name evidence="2" type="ORF">PXEA_LOCUS11740</name>
</gene>
<dbReference type="AlphaFoldDB" id="A0A3S5BB64"/>
<keyword evidence="1" id="KW-0812">Transmembrane</keyword>
<dbReference type="Proteomes" id="UP000784294">
    <property type="component" value="Unassembled WGS sequence"/>
</dbReference>
<name>A0A3S5BB64_9PLAT</name>
<proteinExistence type="predicted"/>
<accession>A0A3S5BB64</accession>
<feature type="transmembrane region" description="Helical" evidence="1">
    <location>
        <begin position="26"/>
        <end position="48"/>
    </location>
</feature>
<evidence type="ECO:0000256" key="1">
    <source>
        <dbReference type="SAM" id="Phobius"/>
    </source>
</evidence>
<organism evidence="2 3">
    <name type="scientific">Protopolystoma xenopodis</name>
    <dbReference type="NCBI Taxonomy" id="117903"/>
    <lineage>
        <taxon>Eukaryota</taxon>
        <taxon>Metazoa</taxon>
        <taxon>Spiralia</taxon>
        <taxon>Lophotrochozoa</taxon>
        <taxon>Platyhelminthes</taxon>
        <taxon>Monogenea</taxon>
        <taxon>Polyopisthocotylea</taxon>
        <taxon>Polystomatidea</taxon>
        <taxon>Polystomatidae</taxon>
        <taxon>Protopolystoma</taxon>
    </lineage>
</organism>
<comment type="caution">
    <text evidence="2">The sequence shown here is derived from an EMBL/GenBank/DDBJ whole genome shotgun (WGS) entry which is preliminary data.</text>
</comment>
<protein>
    <submittedName>
        <fullName evidence="2">Uncharacterized protein</fullName>
    </submittedName>
</protein>
<keyword evidence="3" id="KW-1185">Reference proteome</keyword>
<sequence>MCTGLCVLVIAAITTGGGLGGAYYVFYLSSSTLLVLAVVFCLAIFNSYPTEPGKLGRFEVSQ</sequence>
<evidence type="ECO:0000313" key="3">
    <source>
        <dbReference type="Proteomes" id="UP000784294"/>
    </source>
</evidence>
<evidence type="ECO:0000313" key="2">
    <source>
        <dbReference type="EMBL" id="VEL18300.1"/>
    </source>
</evidence>